<name>A0A0K2V7B0_LEPSM</name>
<reference evidence="1" key="1">
    <citation type="submission" date="2014-05" db="EMBL/GenBank/DDBJ databases">
        <authorList>
            <person name="Chronopoulou M."/>
        </authorList>
    </citation>
    <scope>NUCLEOTIDE SEQUENCE</scope>
    <source>
        <tissue evidence="1">Whole organism</tissue>
    </source>
</reference>
<proteinExistence type="predicted"/>
<evidence type="ECO:0000313" key="1">
    <source>
        <dbReference type="EMBL" id="CDW46225.1"/>
    </source>
</evidence>
<accession>A0A0K2V7B0</accession>
<dbReference type="EMBL" id="HACA01028864">
    <property type="protein sequence ID" value="CDW46225.1"/>
    <property type="molecule type" value="Transcribed_RNA"/>
</dbReference>
<protein>
    <submittedName>
        <fullName evidence="1">Uncharacterized protein</fullName>
    </submittedName>
</protein>
<organism evidence="1">
    <name type="scientific">Lepeophtheirus salmonis</name>
    <name type="common">Salmon louse</name>
    <name type="synonym">Caligus salmonis</name>
    <dbReference type="NCBI Taxonomy" id="72036"/>
    <lineage>
        <taxon>Eukaryota</taxon>
        <taxon>Metazoa</taxon>
        <taxon>Ecdysozoa</taxon>
        <taxon>Arthropoda</taxon>
        <taxon>Crustacea</taxon>
        <taxon>Multicrustacea</taxon>
        <taxon>Hexanauplia</taxon>
        <taxon>Copepoda</taxon>
        <taxon>Siphonostomatoida</taxon>
        <taxon>Caligidae</taxon>
        <taxon>Lepeophtheirus</taxon>
    </lineage>
</organism>
<sequence length="68" mass="7978">MVMILCRLIYVNFRVILAKKESLKGNLHITHSVHFLFIHPMPIFGLHYLLICTSYNKKITGLYTQNMV</sequence>
<dbReference type="AlphaFoldDB" id="A0A0K2V7B0"/>